<feature type="region of interest" description="Disordered" evidence="1">
    <location>
        <begin position="98"/>
        <end position="188"/>
    </location>
</feature>
<dbReference type="OrthoDB" id="10600018at2759"/>
<dbReference type="EMBL" id="MU006219">
    <property type="protein sequence ID" value="KAF2830924.1"/>
    <property type="molecule type" value="Genomic_DNA"/>
</dbReference>
<protein>
    <submittedName>
        <fullName evidence="2">Uncharacterized protein</fullName>
    </submittedName>
</protein>
<evidence type="ECO:0000313" key="3">
    <source>
        <dbReference type="Proteomes" id="UP000799424"/>
    </source>
</evidence>
<feature type="non-terminal residue" evidence="2">
    <location>
        <position position="188"/>
    </location>
</feature>
<gene>
    <name evidence="2" type="ORF">CC86DRAFT_268593</name>
</gene>
<name>A0A6A7ADH7_9PLEO</name>
<proteinExistence type="predicted"/>
<dbReference type="AlphaFoldDB" id="A0A6A7ADH7"/>
<feature type="compositionally biased region" description="Basic and acidic residues" evidence="1">
    <location>
        <begin position="124"/>
        <end position="138"/>
    </location>
</feature>
<dbReference type="Proteomes" id="UP000799424">
    <property type="component" value="Unassembled WGS sequence"/>
</dbReference>
<keyword evidence="3" id="KW-1185">Reference proteome</keyword>
<reference evidence="2" key="1">
    <citation type="journal article" date="2020" name="Stud. Mycol.">
        <title>101 Dothideomycetes genomes: a test case for predicting lifestyles and emergence of pathogens.</title>
        <authorList>
            <person name="Haridas S."/>
            <person name="Albert R."/>
            <person name="Binder M."/>
            <person name="Bloem J."/>
            <person name="Labutti K."/>
            <person name="Salamov A."/>
            <person name="Andreopoulos B."/>
            <person name="Baker S."/>
            <person name="Barry K."/>
            <person name="Bills G."/>
            <person name="Bluhm B."/>
            <person name="Cannon C."/>
            <person name="Castanera R."/>
            <person name="Culley D."/>
            <person name="Daum C."/>
            <person name="Ezra D."/>
            <person name="Gonzalez J."/>
            <person name="Henrissat B."/>
            <person name="Kuo A."/>
            <person name="Liang C."/>
            <person name="Lipzen A."/>
            <person name="Lutzoni F."/>
            <person name="Magnuson J."/>
            <person name="Mondo S."/>
            <person name="Nolan M."/>
            <person name="Ohm R."/>
            <person name="Pangilinan J."/>
            <person name="Park H.-J."/>
            <person name="Ramirez L."/>
            <person name="Alfaro M."/>
            <person name="Sun H."/>
            <person name="Tritt A."/>
            <person name="Yoshinaga Y."/>
            <person name="Zwiers L.-H."/>
            <person name="Turgeon B."/>
            <person name="Goodwin S."/>
            <person name="Spatafora J."/>
            <person name="Crous P."/>
            <person name="Grigoriev I."/>
        </authorList>
    </citation>
    <scope>NUCLEOTIDE SEQUENCE</scope>
    <source>
        <strain evidence="2">CBS 113818</strain>
    </source>
</reference>
<organism evidence="2 3">
    <name type="scientific">Ophiobolus disseminans</name>
    <dbReference type="NCBI Taxonomy" id="1469910"/>
    <lineage>
        <taxon>Eukaryota</taxon>
        <taxon>Fungi</taxon>
        <taxon>Dikarya</taxon>
        <taxon>Ascomycota</taxon>
        <taxon>Pezizomycotina</taxon>
        <taxon>Dothideomycetes</taxon>
        <taxon>Pleosporomycetidae</taxon>
        <taxon>Pleosporales</taxon>
        <taxon>Pleosporineae</taxon>
        <taxon>Phaeosphaeriaceae</taxon>
        <taxon>Ophiobolus</taxon>
    </lineage>
</organism>
<evidence type="ECO:0000313" key="2">
    <source>
        <dbReference type="EMBL" id="KAF2830924.1"/>
    </source>
</evidence>
<feature type="compositionally biased region" description="Basic and acidic residues" evidence="1">
    <location>
        <begin position="98"/>
        <end position="115"/>
    </location>
</feature>
<accession>A0A6A7ADH7</accession>
<sequence length="188" mass="21426">LQASQALLKHENQGLRHSLKLKQRDYEIPVGALELESARESHTTAILYSPRKICNAKTRRLEKDRKNEEERLEKLWMKDLRAEAKLITQERTRIAREERVKEKERRAQEKAEKAAARKALKHQRNAEKAIKLAQLDKRKASKPACQPQPKKRCVGSVAGGGAAAQPKSAPTPTLTRRGRTINTPGRFR</sequence>
<feature type="non-terminal residue" evidence="2">
    <location>
        <position position="1"/>
    </location>
</feature>
<evidence type="ECO:0000256" key="1">
    <source>
        <dbReference type="SAM" id="MobiDB-lite"/>
    </source>
</evidence>